<comment type="similarity">
    <text evidence="1">Belongs to the metallo-dependent hydrolases superfamily.</text>
</comment>
<evidence type="ECO:0000259" key="2">
    <source>
        <dbReference type="Pfam" id="PF04909"/>
    </source>
</evidence>
<gene>
    <name evidence="3" type="ORF">D3878_18255</name>
</gene>
<dbReference type="OrthoDB" id="8628355at2"/>
<dbReference type="GO" id="GO:0016787">
    <property type="term" value="F:hydrolase activity"/>
    <property type="evidence" value="ECO:0007669"/>
    <property type="project" value="InterPro"/>
</dbReference>
<dbReference type="SUPFAM" id="SSF51556">
    <property type="entry name" value="Metallo-dependent hydrolases"/>
    <property type="match status" value="1"/>
</dbReference>
<proteinExistence type="inferred from homology"/>
<dbReference type="AlphaFoldDB" id="A0A3A3G5S6"/>
<feature type="domain" description="Amidohydrolase-related" evidence="2">
    <location>
        <begin position="5"/>
        <end position="275"/>
    </location>
</feature>
<dbReference type="Pfam" id="PF04909">
    <property type="entry name" value="Amidohydro_2"/>
    <property type="match status" value="1"/>
</dbReference>
<accession>A0A3A3G5S6</accession>
<comment type="caution">
    <text evidence="3">The sequence shown here is derived from an EMBL/GenBank/DDBJ whole genome shotgun (WGS) entry which is preliminary data.</text>
</comment>
<reference evidence="4" key="1">
    <citation type="submission" date="2018-09" db="EMBL/GenBank/DDBJ databases">
        <authorList>
            <person name="Zhu H."/>
        </authorList>
    </citation>
    <scope>NUCLEOTIDE SEQUENCE [LARGE SCALE GENOMIC DNA]</scope>
    <source>
        <strain evidence="4">K1S02-23</strain>
    </source>
</reference>
<dbReference type="RefSeq" id="WP_119786786.1">
    <property type="nucleotide sequence ID" value="NZ_QYUQ01000002.1"/>
</dbReference>
<dbReference type="PANTHER" id="PTHR43569">
    <property type="entry name" value="AMIDOHYDROLASE"/>
    <property type="match status" value="1"/>
</dbReference>
<dbReference type="EMBL" id="QYUQ01000002">
    <property type="protein sequence ID" value="RJG03291.1"/>
    <property type="molecule type" value="Genomic_DNA"/>
</dbReference>
<evidence type="ECO:0000313" key="4">
    <source>
        <dbReference type="Proteomes" id="UP000266327"/>
    </source>
</evidence>
<dbReference type="InterPro" id="IPR032466">
    <property type="entry name" value="Metal_Hydrolase"/>
</dbReference>
<dbReference type="Proteomes" id="UP000266327">
    <property type="component" value="Unassembled WGS sequence"/>
</dbReference>
<dbReference type="Gene3D" id="3.20.20.140">
    <property type="entry name" value="Metal-dependent hydrolases"/>
    <property type="match status" value="1"/>
</dbReference>
<organism evidence="3 4">
    <name type="scientific">Noviherbaspirillum sedimenti</name>
    <dbReference type="NCBI Taxonomy" id="2320865"/>
    <lineage>
        <taxon>Bacteria</taxon>
        <taxon>Pseudomonadati</taxon>
        <taxon>Pseudomonadota</taxon>
        <taxon>Betaproteobacteria</taxon>
        <taxon>Burkholderiales</taxon>
        <taxon>Oxalobacteraceae</taxon>
        <taxon>Noviherbaspirillum</taxon>
    </lineage>
</organism>
<evidence type="ECO:0000256" key="1">
    <source>
        <dbReference type="ARBA" id="ARBA00038310"/>
    </source>
</evidence>
<dbReference type="InterPro" id="IPR006680">
    <property type="entry name" value="Amidohydro-rel"/>
</dbReference>
<keyword evidence="4" id="KW-1185">Reference proteome</keyword>
<protein>
    <recommendedName>
        <fullName evidence="2">Amidohydrolase-related domain-containing protein</fullName>
    </recommendedName>
</protein>
<name>A0A3A3G5S6_9BURK</name>
<dbReference type="InterPro" id="IPR052350">
    <property type="entry name" value="Metallo-dep_Lactonases"/>
</dbReference>
<evidence type="ECO:0000313" key="3">
    <source>
        <dbReference type="EMBL" id="RJG03291.1"/>
    </source>
</evidence>
<sequence length="291" mass="32409">MLKLDAQVHVWYSDRPSRPWDPAYRQTNRDRSSFLQHAGQTNTPEMVLAEMAEAAVDGVLLTTLGVYGVNNELELAAAERDPERFQVIGVVDHTDLALADQLAAATKRGLLGIRVPQMRDPDRIARGEFDDVLKVCSDLRLVVMLPAVNKQVFNLIKRTPGVFFYMNHLGVGLAPPIVGFRHEAPFENLPAILELAELKNVGVKLTGLPALSVEAYPFRDIWPPILQVVAAFGVDRLSWGGDYTRTAGLHSYWEGANYLAEVQGLSEEQLAWLYAETLIQRCGWKRSAAFV</sequence>
<dbReference type="PANTHER" id="PTHR43569:SF2">
    <property type="entry name" value="AMIDOHYDROLASE-RELATED DOMAIN-CONTAINING PROTEIN"/>
    <property type="match status" value="1"/>
</dbReference>